<dbReference type="AlphaFoldDB" id="A0AAE0FJN4"/>
<name>A0AAE0FJN4_9CHLO</name>
<sequence length="392" mass="42688">MELTTSAATHSSEICSSAEFWKLTRRYVMWISSDTPLCVLRCRPCVLKAPLTFGQLSRPRRVVRKHLVRKYVVTPSAFFPQRKEISTQRKESSEREKARDSKKEHGDVSSSRHGQPLSAPSAKRLEGNQLSVATIERKLISARPPTWRSRSAKNTIPIVEGAHSRSHQGILTCIEGTQPQRVVSSSTSHSSQVGVVVIFVVLIMKFLRDIFEHIIQRRTTKPAGPRWHSTSTSSSARLTGPPSTPSNLAATLGSPRSAGAARGPVQLTADVGRFTRSSGKQDSGIEIAARSYQTNGPLGAQVSFSGSSQTEDWRSAAPPQSNTTGRARHSDARKESASTAAVHPKSRDPVKTRKPVEAEEPAAERLAQVTAPSCSHCSPPSVFVAAWCRSEA</sequence>
<protein>
    <submittedName>
        <fullName evidence="2">Uncharacterized protein</fullName>
    </submittedName>
</protein>
<feature type="compositionally biased region" description="Basic and acidic residues" evidence="1">
    <location>
        <begin position="83"/>
        <end position="107"/>
    </location>
</feature>
<feature type="compositionally biased region" description="Polar residues" evidence="1">
    <location>
        <begin position="296"/>
        <end position="310"/>
    </location>
</feature>
<reference evidence="2 3" key="1">
    <citation type="journal article" date="2015" name="Genome Biol. Evol.">
        <title>Comparative Genomics of a Bacterivorous Green Alga Reveals Evolutionary Causalities and Consequences of Phago-Mixotrophic Mode of Nutrition.</title>
        <authorList>
            <person name="Burns J.A."/>
            <person name="Paasch A."/>
            <person name="Narechania A."/>
            <person name="Kim E."/>
        </authorList>
    </citation>
    <scope>NUCLEOTIDE SEQUENCE [LARGE SCALE GENOMIC DNA]</scope>
    <source>
        <strain evidence="2 3">PLY_AMNH</strain>
    </source>
</reference>
<dbReference type="Proteomes" id="UP001190700">
    <property type="component" value="Unassembled WGS sequence"/>
</dbReference>
<feature type="region of interest" description="Disordered" evidence="1">
    <location>
        <begin position="296"/>
        <end position="364"/>
    </location>
</feature>
<keyword evidence="3" id="KW-1185">Reference proteome</keyword>
<proteinExistence type="predicted"/>
<evidence type="ECO:0000313" key="3">
    <source>
        <dbReference type="Proteomes" id="UP001190700"/>
    </source>
</evidence>
<dbReference type="EMBL" id="LGRX02017172">
    <property type="protein sequence ID" value="KAK3261067.1"/>
    <property type="molecule type" value="Genomic_DNA"/>
</dbReference>
<feature type="region of interest" description="Disordered" evidence="1">
    <location>
        <begin position="220"/>
        <end position="282"/>
    </location>
</feature>
<feature type="region of interest" description="Disordered" evidence="1">
    <location>
        <begin position="83"/>
        <end position="123"/>
    </location>
</feature>
<feature type="compositionally biased region" description="Basic and acidic residues" evidence="1">
    <location>
        <begin position="345"/>
        <end position="357"/>
    </location>
</feature>
<evidence type="ECO:0000256" key="1">
    <source>
        <dbReference type="SAM" id="MobiDB-lite"/>
    </source>
</evidence>
<comment type="caution">
    <text evidence="2">The sequence shown here is derived from an EMBL/GenBank/DDBJ whole genome shotgun (WGS) entry which is preliminary data.</text>
</comment>
<evidence type="ECO:0000313" key="2">
    <source>
        <dbReference type="EMBL" id="KAK3261067.1"/>
    </source>
</evidence>
<organism evidence="2 3">
    <name type="scientific">Cymbomonas tetramitiformis</name>
    <dbReference type="NCBI Taxonomy" id="36881"/>
    <lineage>
        <taxon>Eukaryota</taxon>
        <taxon>Viridiplantae</taxon>
        <taxon>Chlorophyta</taxon>
        <taxon>Pyramimonadophyceae</taxon>
        <taxon>Pyramimonadales</taxon>
        <taxon>Pyramimonadaceae</taxon>
        <taxon>Cymbomonas</taxon>
    </lineage>
</organism>
<gene>
    <name evidence="2" type="ORF">CYMTET_30013</name>
</gene>
<accession>A0AAE0FJN4</accession>
<feature type="compositionally biased region" description="Polar residues" evidence="1">
    <location>
        <begin position="228"/>
        <end position="237"/>
    </location>
</feature>